<sequence length="93" mass="10915">MIKIHNNGQCHSHMNAISQHGLLPNCGDINNIGLRCLVPKFPWFNWIHLILFRNNILVLTHIYQTTTKYGVCVCVYIYIYIYIYMGNLVRLCM</sequence>
<dbReference type="Proteomes" id="UP001208570">
    <property type="component" value="Unassembled WGS sequence"/>
</dbReference>
<reference evidence="2" key="1">
    <citation type="journal article" date="2023" name="Mol. Biol. Evol.">
        <title>Third-Generation Sequencing Reveals the Adaptive Role of the Epigenome in Three Deep-Sea Polychaetes.</title>
        <authorList>
            <person name="Perez M."/>
            <person name="Aroh O."/>
            <person name="Sun Y."/>
            <person name="Lan Y."/>
            <person name="Juniper S.K."/>
            <person name="Young C.R."/>
            <person name="Angers B."/>
            <person name="Qian P.Y."/>
        </authorList>
    </citation>
    <scope>NUCLEOTIDE SEQUENCE</scope>
    <source>
        <strain evidence="2">P08H-3</strain>
    </source>
</reference>
<feature type="transmembrane region" description="Helical" evidence="1">
    <location>
        <begin position="69"/>
        <end position="85"/>
    </location>
</feature>
<accession>A0AAD9KAV1</accession>
<keyword evidence="1" id="KW-0472">Membrane</keyword>
<protein>
    <submittedName>
        <fullName evidence="2">Uncharacterized protein</fullName>
    </submittedName>
</protein>
<evidence type="ECO:0000256" key="1">
    <source>
        <dbReference type="SAM" id="Phobius"/>
    </source>
</evidence>
<keyword evidence="1" id="KW-1133">Transmembrane helix</keyword>
<keyword evidence="3" id="KW-1185">Reference proteome</keyword>
<dbReference type="EMBL" id="JAODUP010000032">
    <property type="protein sequence ID" value="KAK2167083.1"/>
    <property type="molecule type" value="Genomic_DNA"/>
</dbReference>
<evidence type="ECO:0000313" key="2">
    <source>
        <dbReference type="EMBL" id="KAK2167083.1"/>
    </source>
</evidence>
<proteinExistence type="predicted"/>
<evidence type="ECO:0000313" key="3">
    <source>
        <dbReference type="Proteomes" id="UP001208570"/>
    </source>
</evidence>
<comment type="caution">
    <text evidence="2">The sequence shown here is derived from an EMBL/GenBank/DDBJ whole genome shotgun (WGS) entry which is preliminary data.</text>
</comment>
<keyword evidence="1" id="KW-0812">Transmembrane</keyword>
<dbReference type="AlphaFoldDB" id="A0AAD9KAV1"/>
<organism evidence="2 3">
    <name type="scientific">Paralvinella palmiformis</name>
    <dbReference type="NCBI Taxonomy" id="53620"/>
    <lineage>
        <taxon>Eukaryota</taxon>
        <taxon>Metazoa</taxon>
        <taxon>Spiralia</taxon>
        <taxon>Lophotrochozoa</taxon>
        <taxon>Annelida</taxon>
        <taxon>Polychaeta</taxon>
        <taxon>Sedentaria</taxon>
        <taxon>Canalipalpata</taxon>
        <taxon>Terebellida</taxon>
        <taxon>Terebelliformia</taxon>
        <taxon>Alvinellidae</taxon>
        <taxon>Paralvinella</taxon>
    </lineage>
</organism>
<name>A0AAD9KAV1_9ANNE</name>
<gene>
    <name evidence="2" type="ORF">LSH36_32g13024</name>
</gene>